<dbReference type="EMBL" id="JH669598">
    <property type="protein sequence ID" value="KAG6465594.1"/>
    <property type="molecule type" value="Genomic_DNA"/>
</dbReference>
<feature type="domain" description="Epoxide hydrolase N-terminal" evidence="5">
    <location>
        <begin position="55"/>
        <end position="167"/>
    </location>
</feature>
<keyword evidence="2" id="KW-0058">Aromatic hydrocarbons catabolism</keyword>
<dbReference type="AlphaFoldDB" id="A0A921ZXW2"/>
<accession>A0A921ZXW2</accession>
<dbReference type="InterPro" id="IPR010497">
    <property type="entry name" value="Epoxide_hydro_N"/>
</dbReference>
<reference evidence="6" key="1">
    <citation type="journal article" date="2016" name="Insect Biochem. Mol. Biol.">
        <title>Multifaceted biological insights from a draft genome sequence of the tobacco hornworm moth, Manduca sexta.</title>
        <authorList>
            <person name="Kanost M.R."/>
            <person name="Arrese E.L."/>
            <person name="Cao X."/>
            <person name="Chen Y.R."/>
            <person name="Chellapilla S."/>
            <person name="Goldsmith M.R."/>
            <person name="Grosse-Wilde E."/>
            <person name="Heckel D.G."/>
            <person name="Herndon N."/>
            <person name="Jiang H."/>
            <person name="Papanicolaou A."/>
            <person name="Qu J."/>
            <person name="Soulages J.L."/>
            <person name="Vogel H."/>
            <person name="Walters J."/>
            <person name="Waterhouse R.M."/>
            <person name="Ahn S.J."/>
            <person name="Almeida F.C."/>
            <person name="An C."/>
            <person name="Aqrawi P."/>
            <person name="Bretschneider A."/>
            <person name="Bryant W.B."/>
            <person name="Bucks S."/>
            <person name="Chao H."/>
            <person name="Chevignon G."/>
            <person name="Christen J.M."/>
            <person name="Clarke D.F."/>
            <person name="Dittmer N.T."/>
            <person name="Ferguson L.C.F."/>
            <person name="Garavelou S."/>
            <person name="Gordon K.H.J."/>
            <person name="Gunaratna R.T."/>
            <person name="Han Y."/>
            <person name="Hauser F."/>
            <person name="He Y."/>
            <person name="Heidel-Fischer H."/>
            <person name="Hirsh A."/>
            <person name="Hu Y."/>
            <person name="Jiang H."/>
            <person name="Kalra D."/>
            <person name="Klinner C."/>
            <person name="Konig C."/>
            <person name="Kovar C."/>
            <person name="Kroll A.R."/>
            <person name="Kuwar S.S."/>
            <person name="Lee S.L."/>
            <person name="Lehman R."/>
            <person name="Li K."/>
            <person name="Li Z."/>
            <person name="Liang H."/>
            <person name="Lovelace S."/>
            <person name="Lu Z."/>
            <person name="Mansfield J.H."/>
            <person name="McCulloch K.J."/>
            <person name="Mathew T."/>
            <person name="Morton B."/>
            <person name="Muzny D.M."/>
            <person name="Neunemann D."/>
            <person name="Ongeri F."/>
            <person name="Pauchet Y."/>
            <person name="Pu L.L."/>
            <person name="Pyrousis I."/>
            <person name="Rao X.J."/>
            <person name="Redding A."/>
            <person name="Roesel C."/>
            <person name="Sanchez-Gracia A."/>
            <person name="Schaack S."/>
            <person name="Shukla A."/>
            <person name="Tetreau G."/>
            <person name="Wang Y."/>
            <person name="Xiong G.H."/>
            <person name="Traut W."/>
            <person name="Walsh T.K."/>
            <person name="Worley K.C."/>
            <person name="Wu D."/>
            <person name="Wu W."/>
            <person name="Wu Y.Q."/>
            <person name="Zhang X."/>
            <person name="Zou Z."/>
            <person name="Zucker H."/>
            <person name="Briscoe A.D."/>
            <person name="Burmester T."/>
            <person name="Clem R.J."/>
            <person name="Feyereisen R."/>
            <person name="Grimmelikhuijzen C.J.P."/>
            <person name="Hamodrakas S.J."/>
            <person name="Hansson B.S."/>
            <person name="Huguet E."/>
            <person name="Jermiin L.S."/>
            <person name="Lan Q."/>
            <person name="Lehman H.K."/>
            <person name="Lorenzen M."/>
            <person name="Merzendorfer H."/>
            <person name="Michalopoulos I."/>
            <person name="Morton D.B."/>
            <person name="Muthukrishnan S."/>
            <person name="Oakeshott J.G."/>
            <person name="Palmer W."/>
            <person name="Park Y."/>
            <person name="Passarelli A.L."/>
            <person name="Rozas J."/>
            <person name="Schwartz L.M."/>
            <person name="Smith W."/>
            <person name="Southgate A."/>
            <person name="Vilcinskas A."/>
            <person name="Vogt R."/>
            <person name="Wang P."/>
            <person name="Werren J."/>
            <person name="Yu X.Q."/>
            <person name="Zhou J.J."/>
            <person name="Brown S.J."/>
            <person name="Scherer S.E."/>
            <person name="Richards S."/>
            <person name="Blissard G.W."/>
        </authorList>
    </citation>
    <scope>NUCLEOTIDE SEQUENCE</scope>
</reference>
<proteinExistence type="inferred from homology"/>
<keyword evidence="7" id="KW-1185">Reference proteome</keyword>
<keyword evidence="4" id="KW-0472">Membrane</keyword>
<comment type="caution">
    <text evidence="6">The sequence shown here is derived from an EMBL/GenBank/DDBJ whole genome shotgun (WGS) entry which is preliminary data.</text>
</comment>
<dbReference type="Proteomes" id="UP000791440">
    <property type="component" value="Unassembled WGS sequence"/>
</dbReference>
<dbReference type="PANTHER" id="PTHR21661:SF35">
    <property type="entry name" value="EPOXIDE HYDROLASE"/>
    <property type="match status" value="1"/>
</dbReference>
<evidence type="ECO:0000256" key="3">
    <source>
        <dbReference type="ARBA" id="ARBA00022801"/>
    </source>
</evidence>
<dbReference type="InterPro" id="IPR016292">
    <property type="entry name" value="Epoxide_hydrolase"/>
</dbReference>
<dbReference type="PIRSF" id="PIRSF001112">
    <property type="entry name" value="Epoxide_hydrolase"/>
    <property type="match status" value="1"/>
</dbReference>
<feature type="non-terminal residue" evidence="6">
    <location>
        <position position="1"/>
    </location>
</feature>
<evidence type="ECO:0000256" key="1">
    <source>
        <dbReference type="ARBA" id="ARBA00010088"/>
    </source>
</evidence>
<gene>
    <name evidence="6" type="ORF">O3G_MSEX015256</name>
</gene>
<keyword evidence="4" id="KW-0812">Transmembrane</keyword>
<name>A0A921ZXW2_MANSE</name>
<keyword evidence="3" id="KW-0378">Hydrolase</keyword>
<dbReference type="Pfam" id="PF06441">
    <property type="entry name" value="EHN"/>
    <property type="match status" value="1"/>
</dbReference>
<comment type="similarity">
    <text evidence="1">Belongs to the peptidase S33 family.</text>
</comment>
<evidence type="ECO:0000313" key="7">
    <source>
        <dbReference type="Proteomes" id="UP000791440"/>
    </source>
</evidence>
<feature type="transmembrane region" description="Helical" evidence="4">
    <location>
        <begin position="5"/>
        <end position="25"/>
    </location>
</feature>
<dbReference type="PANTHER" id="PTHR21661">
    <property type="entry name" value="EPOXIDE HYDROLASE 1-RELATED"/>
    <property type="match status" value="1"/>
</dbReference>
<protein>
    <recommendedName>
        <fullName evidence="5">Epoxide hydrolase N-terminal domain-containing protein</fullName>
    </recommendedName>
</protein>
<evidence type="ECO:0000256" key="4">
    <source>
        <dbReference type="SAM" id="Phobius"/>
    </source>
</evidence>
<keyword evidence="4" id="KW-1133">Transmembrane helix</keyword>
<evidence type="ECO:0000256" key="2">
    <source>
        <dbReference type="ARBA" id="ARBA00022797"/>
    </source>
</evidence>
<dbReference type="GO" id="GO:0097176">
    <property type="term" value="P:epoxide metabolic process"/>
    <property type="evidence" value="ECO:0007669"/>
    <property type="project" value="TreeGrafter"/>
</dbReference>
<evidence type="ECO:0000259" key="5">
    <source>
        <dbReference type="Pfam" id="PF06441"/>
    </source>
</evidence>
<dbReference type="GO" id="GO:0004301">
    <property type="term" value="F:epoxide hydrolase activity"/>
    <property type="evidence" value="ECO:0007669"/>
    <property type="project" value="TreeGrafter"/>
</dbReference>
<evidence type="ECO:0000313" key="6">
    <source>
        <dbReference type="EMBL" id="KAG6465594.1"/>
    </source>
</evidence>
<sequence>ILKYFFVALIIAKIAMYSIFLYNVYVRFTHVPDLPNVDLNKWWGPNVTQEVDTSIRPYRIVFSDAMETELRALFEDYRNIIKKTKSFEDAGWTYGVNSEAFAQFFSHWLFKYEFSKRVKFLNKFNHFITKVQGLDIHFVHVKPEVDKNVKVYPLLLLHGWPGSVREFFEAIPLLTSPRPGYDFVFEVIAPSLPGFIYSQAPTKPGLHPYQSAIILRNLMQRIGFKHYFVQGGGFGHTIGSNLATLFPNEVLGFHTNYPANLSKLSILTWLLGAIWPTLVTENVNGLYPLTDKVANFLEESGYTHLQRTKPDTIGIALQDSPVGLAAYIVEKFVIFTDPALKNTIERSIDKYYDLDKLLDNVMLYWVSGSITTSMRMFKESAGGLGDDFDEIPTLVPTWVLKCKHEPIQFPDFMLRWKYPNLAGSTRVDFGGQFAAFERPEEFTADVFKAVKAFVEVKK</sequence>
<reference evidence="6" key="2">
    <citation type="submission" date="2020-12" db="EMBL/GenBank/DDBJ databases">
        <authorList>
            <person name="Kanost M."/>
        </authorList>
    </citation>
    <scope>NUCLEOTIDE SEQUENCE</scope>
</reference>
<organism evidence="6 7">
    <name type="scientific">Manduca sexta</name>
    <name type="common">Tobacco hawkmoth</name>
    <name type="synonym">Tobacco hornworm</name>
    <dbReference type="NCBI Taxonomy" id="7130"/>
    <lineage>
        <taxon>Eukaryota</taxon>
        <taxon>Metazoa</taxon>
        <taxon>Ecdysozoa</taxon>
        <taxon>Arthropoda</taxon>
        <taxon>Hexapoda</taxon>
        <taxon>Insecta</taxon>
        <taxon>Pterygota</taxon>
        <taxon>Neoptera</taxon>
        <taxon>Endopterygota</taxon>
        <taxon>Lepidoptera</taxon>
        <taxon>Glossata</taxon>
        <taxon>Ditrysia</taxon>
        <taxon>Bombycoidea</taxon>
        <taxon>Sphingidae</taxon>
        <taxon>Sphinginae</taxon>
        <taxon>Sphingini</taxon>
        <taxon>Manduca</taxon>
    </lineage>
</organism>